<gene>
    <name evidence="2" type="ORF">RclHR1_03240009</name>
</gene>
<evidence type="ECO:0000313" key="3">
    <source>
        <dbReference type="Proteomes" id="UP000247702"/>
    </source>
</evidence>
<accession>A0A2Z6RK37</accession>
<evidence type="ECO:0000256" key="1">
    <source>
        <dbReference type="SAM" id="MobiDB-lite"/>
    </source>
</evidence>
<proteinExistence type="predicted"/>
<comment type="caution">
    <text evidence="2">The sequence shown here is derived from an EMBL/GenBank/DDBJ whole genome shotgun (WGS) entry which is preliminary data.</text>
</comment>
<feature type="compositionally biased region" description="Basic and acidic residues" evidence="1">
    <location>
        <begin position="75"/>
        <end position="93"/>
    </location>
</feature>
<dbReference type="EMBL" id="BEXD01002491">
    <property type="protein sequence ID" value="GBB98484.1"/>
    <property type="molecule type" value="Genomic_DNA"/>
</dbReference>
<name>A0A2Z6RK37_9GLOM</name>
<evidence type="ECO:0000313" key="2">
    <source>
        <dbReference type="EMBL" id="GBB98484.1"/>
    </source>
</evidence>
<dbReference type="AlphaFoldDB" id="A0A2Z6RK37"/>
<sequence length="178" mass="20956">MTQIKGLGLALHSLDTTRKWKIHIMNIFKSCQVHFQRNLYNKHFSDQIKRKMISLLKSTSKVELDEIFSDIEKSDEDGVKEKRNQKINEDKNSLKRKSYSRSNSSKIQSINENDYEFENDNSRSKKIDTEEKCLRLELEIEKRRMNLRERDIALRKAAAEVEAIKIANEKAKLALKIN</sequence>
<feature type="region of interest" description="Disordered" evidence="1">
    <location>
        <begin position="75"/>
        <end position="122"/>
    </location>
</feature>
<keyword evidence="3" id="KW-1185">Reference proteome</keyword>
<reference evidence="2 3" key="1">
    <citation type="submission" date="2017-11" db="EMBL/GenBank/DDBJ databases">
        <title>The genome of Rhizophagus clarus HR1 reveals common genetic basis of auxotrophy among arbuscular mycorrhizal fungi.</title>
        <authorList>
            <person name="Kobayashi Y."/>
        </authorList>
    </citation>
    <scope>NUCLEOTIDE SEQUENCE [LARGE SCALE GENOMIC DNA]</scope>
    <source>
        <strain evidence="2 3">HR1</strain>
    </source>
</reference>
<organism evidence="2 3">
    <name type="scientific">Rhizophagus clarus</name>
    <dbReference type="NCBI Taxonomy" id="94130"/>
    <lineage>
        <taxon>Eukaryota</taxon>
        <taxon>Fungi</taxon>
        <taxon>Fungi incertae sedis</taxon>
        <taxon>Mucoromycota</taxon>
        <taxon>Glomeromycotina</taxon>
        <taxon>Glomeromycetes</taxon>
        <taxon>Glomerales</taxon>
        <taxon>Glomeraceae</taxon>
        <taxon>Rhizophagus</taxon>
    </lineage>
</organism>
<dbReference type="Proteomes" id="UP000247702">
    <property type="component" value="Unassembled WGS sequence"/>
</dbReference>
<protein>
    <submittedName>
        <fullName evidence="2">Uncharacterized protein</fullName>
    </submittedName>
</protein>